<keyword evidence="3" id="KW-1185">Reference proteome</keyword>
<evidence type="ECO:0000313" key="3">
    <source>
        <dbReference type="Proteomes" id="UP000317835"/>
    </source>
</evidence>
<dbReference type="EMBL" id="CP036426">
    <property type="protein sequence ID" value="QDV37723.1"/>
    <property type="molecule type" value="Genomic_DNA"/>
</dbReference>
<proteinExistence type="predicted"/>
<dbReference type="AlphaFoldDB" id="A0A518HA46"/>
<sequence precursor="true">MTLTIRSAIAALTASALLSTAAPAAEDLTSGMDRGTPDLKSAGAMTFGPEGILFVGDTAGAAVFAIDTGDATSTAGGAIEAAKVNEAIAAALGTEPREILVNDLAVNPASGRAYLSVSRGRGPDAEPAIVRVDASGAVEVMDLADVPFAKAMLPNAPDPNAEERGRSLRAQAITDLVFADGRLFVAGLSNEEFSSRLLAIPVPFEADSNSASLEIYHGAHGRFETRSPIRTFVATQIQGEPYLMAAYTCTPLVKIPVADLKAGAHVKGTTVAELGNRNNPLDLVSYRKGGRDVLLVANSARGVMKVDAGPASSIEGITSPVEDTAGLEYETLGDLAGVVQLDRLDDTHALVLVQDDSGAQDLRTIELP</sequence>
<dbReference type="RefSeq" id="WP_145275730.1">
    <property type="nucleotide sequence ID" value="NZ_CP036426.1"/>
</dbReference>
<gene>
    <name evidence="2" type="ORF">ElP_56670</name>
</gene>
<dbReference type="Proteomes" id="UP000317835">
    <property type="component" value="Chromosome"/>
</dbReference>
<organism evidence="2 3">
    <name type="scientific">Tautonia plasticadhaerens</name>
    <dbReference type="NCBI Taxonomy" id="2527974"/>
    <lineage>
        <taxon>Bacteria</taxon>
        <taxon>Pseudomonadati</taxon>
        <taxon>Planctomycetota</taxon>
        <taxon>Planctomycetia</taxon>
        <taxon>Isosphaerales</taxon>
        <taxon>Isosphaeraceae</taxon>
        <taxon>Tautonia</taxon>
    </lineage>
</organism>
<feature type="chain" id="PRO_5021861423" description="Phytase-like domain-containing protein" evidence="1">
    <location>
        <begin position="25"/>
        <end position="368"/>
    </location>
</feature>
<evidence type="ECO:0008006" key="4">
    <source>
        <dbReference type="Google" id="ProtNLM"/>
    </source>
</evidence>
<accession>A0A518HA46</accession>
<evidence type="ECO:0000313" key="2">
    <source>
        <dbReference type="EMBL" id="QDV37723.1"/>
    </source>
</evidence>
<dbReference type="OrthoDB" id="237405at2"/>
<dbReference type="SUPFAM" id="SSF63829">
    <property type="entry name" value="Calcium-dependent phosphotriesterase"/>
    <property type="match status" value="1"/>
</dbReference>
<feature type="signal peptide" evidence="1">
    <location>
        <begin position="1"/>
        <end position="24"/>
    </location>
</feature>
<protein>
    <recommendedName>
        <fullName evidence="4">Phytase-like domain-containing protein</fullName>
    </recommendedName>
</protein>
<dbReference type="KEGG" id="tpla:ElP_56670"/>
<reference evidence="2 3" key="1">
    <citation type="submission" date="2019-02" db="EMBL/GenBank/DDBJ databases">
        <title>Deep-cultivation of Planctomycetes and their phenomic and genomic characterization uncovers novel biology.</title>
        <authorList>
            <person name="Wiegand S."/>
            <person name="Jogler M."/>
            <person name="Boedeker C."/>
            <person name="Pinto D."/>
            <person name="Vollmers J."/>
            <person name="Rivas-Marin E."/>
            <person name="Kohn T."/>
            <person name="Peeters S.H."/>
            <person name="Heuer A."/>
            <person name="Rast P."/>
            <person name="Oberbeckmann S."/>
            <person name="Bunk B."/>
            <person name="Jeske O."/>
            <person name="Meyerdierks A."/>
            <person name="Storesund J.E."/>
            <person name="Kallscheuer N."/>
            <person name="Luecker S."/>
            <person name="Lage O.M."/>
            <person name="Pohl T."/>
            <person name="Merkel B.J."/>
            <person name="Hornburger P."/>
            <person name="Mueller R.-W."/>
            <person name="Bruemmer F."/>
            <person name="Labrenz M."/>
            <person name="Spormann A.M."/>
            <person name="Op den Camp H."/>
            <person name="Overmann J."/>
            <person name="Amann R."/>
            <person name="Jetten M.S.M."/>
            <person name="Mascher T."/>
            <person name="Medema M.H."/>
            <person name="Devos D.P."/>
            <person name="Kaster A.-K."/>
            <person name="Ovreas L."/>
            <person name="Rohde M."/>
            <person name="Galperin M.Y."/>
            <person name="Jogler C."/>
        </authorList>
    </citation>
    <scope>NUCLEOTIDE SEQUENCE [LARGE SCALE GENOMIC DNA]</scope>
    <source>
        <strain evidence="2 3">ElP</strain>
    </source>
</reference>
<keyword evidence="1" id="KW-0732">Signal</keyword>
<name>A0A518HA46_9BACT</name>
<evidence type="ECO:0000256" key="1">
    <source>
        <dbReference type="SAM" id="SignalP"/>
    </source>
</evidence>